<proteinExistence type="predicted"/>
<dbReference type="Proteomes" id="UP000261560">
    <property type="component" value="Unplaced"/>
</dbReference>
<dbReference type="InterPro" id="IPR046837">
    <property type="entry name" value="Laa1/Sip1/HEATR5-like_HEAT"/>
</dbReference>
<feature type="region of interest" description="Disordered" evidence="1">
    <location>
        <begin position="252"/>
        <end position="279"/>
    </location>
</feature>
<sequence length="648" mass="70992">MEKLAVLKAWAEVYVVAMKVKKEAESKPAKVVRSGDEDEDEEDLGADVLPPDSLITLVQPELPTLSRLWLAMLRDYALLTLPAEFSSQLPPEGGAFYTPETIDTARHHYRSSWAPVLHAVALWLNSNGFTATEDQDEVSPASFKPSNVPQASTTKTFEESVKDKLHLMLGVSIEFLCFPRPEEPIEHVISCLQALCTLLETPCVKKHIAEDQLLAVELLNVLHRLLLTRDPPAVQLHVTAVVQETIRAAQDHLQQQRANKDEESEKDSQSSLGEGGETGELVPGKSLVYATMELLVFILVRHLPQLNSRVKESPSHVPLRPQRLSEESARLVANTVSILAELPLLCSAAGGMTILPTVLFLITGVLRDTAIKTPDNSVPLPVAAALQGIKVILTSPMARVESIQTRWTALVRSSLASVLEYSQPDESRPDMDEVSMLTAIPLFLLSASNELVGVVVLQKGCIDRFRNALNSSDPWVQARCYQLLLSVFQHSNRALSTPYIHALAPLMVEKLKAVERSRPGSAAELQAVQEGIRVLENLVSMGEEKNRVQLLALLVPTLISYLLDENAISSAPQVSRSLHDFALQNLMRIGPLYPAAFKTVIGAAPELKTRLESAIRANQASSKAKAAARQAQPAVQAAPTIKLKTSFF</sequence>
<dbReference type="OMA" id="KWITIMQ"/>
<dbReference type="Ensembl" id="ENSOMET00000027250.1">
    <property type="protein sequence ID" value="ENSOMEP00000033796.1"/>
    <property type="gene ID" value="ENSOMEG00000020009.1"/>
</dbReference>
<dbReference type="Pfam" id="PF25808">
    <property type="entry name" value="TPR_LAA1_C"/>
    <property type="match status" value="1"/>
</dbReference>
<feature type="compositionally biased region" description="Acidic residues" evidence="1">
    <location>
        <begin position="36"/>
        <end position="45"/>
    </location>
</feature>
<name>A0A3B3DV26_ORYME</name>
<reference evidence="3" key="2">
    <citation type="submission" date="2025-09" db="UniProtKB">
        <authorList>
            <consortium name="Ensembl"/>
        </authorList>
    </citation>
    <scope>IDENTIFICATION</scope>
</reference>
<evidence type="ECO:0000259" key="2">
    <source>
        <dbReference type="Pfam" id="PF25808"/>
    </source>
</evidence>
<evidence type="ECO:0000313" key="4">
    <source>
        <dbReference type="Proteomes" id="UP000261560"/>
    </source>
</evidence>
<dbReference type="GO" id="GO:0016020">
    <property type="term" value="C:membrane"/>
    <property type="evidence" value="ECO:0007669"/>
    <property type="project" value="TreeGrafter"/>
</dbReference>
<dbReference type="GO" id="GO:0008104">
    <property type="term" value="P:intracellular protein localization"/>
    <property type="evidence" value="ECO:0007669"/>
    <property type="project" value="TreeGrafter"/>
</dbReference>
<dbReference type="GeneTree" id="ENSGT00390000006205"/>
<dbReference type="PaxDb" id="30732-ENSOMEP00000033796"/>
<dbReference type="STRING" id="30732.ENSOMEP00000033796"/>
<dbReference type="InterPro" id="IPR016024">
    <property type="entry name" value="ARM-type_fold"/>
</dbReference>
<dbReference type="GO" id="GO:0006897">
    <property type="term" value="P:endocytosis"/>
    <property type="evidence" value="ECO:0007669"/>
    <property type="project" value="TreeGrafter"/>
</dbReference>
<dbReference type="GO" id="GO:0005794">
    <property type="term" value="C:Golgi apparatus"/>
    <property type="evidence" value="ECO:0007669"/>
    <property type="project" value="TreeGrafter"/>
</dbReference>
<dbReference type="GO" id="GO:0030139">
    <property type="term" value="C:endocytic vesicle"/>
    <property type="evidence" value="ECO:0007669"/>
    <property type="project" value="TreeGrafter"/>
</dbReference>
<reference evidence="3" key="1">
    <citation type="submission" date="2025-08" db="UniProtKB">
        <authorList>
            <consortium name="Ensembl"/>
        </authorList>
    </citation>
    <scope>IDENTIFICATION</scope>
</reference>
<feature type="region of interest" description="Disordered" evidence="1">
    <location>
        <begin position="27"/>
        <end position="46"/>
    </location>
</feature>
<dbReference type="Pfam" id="PF25468">
    <property type="entry name" value="HEAT_HEATR5A"/>
    <property type="match status" value="1"/>
</dbReference>
<keyword evidence="4" id="KW-1185">Reference proteome</keyword>
<dbReference type="GO" id="GO:0042147">
    <property type="term" value="P:retrograde transport, endosome to Golgi"/>
    <property type="evidence" value="ECO:0007669"/>
    <property type="project" value="TreeGrafter"/>
</dbReference>
<dbReference type="SUPFAM" id="SSF48371">
    <property type="entry name" value="ARM repeat"/>
    <property type="match status" value="1"/>
</dbReference>
<dbReference type="AlphaFoldDB" id="A0A3B3DV26"/>
<evidence type="ECO:0000256" key="1">
    <source>
        <dbReference type="SAM" id="MobiDB-lite"/>
    </source>
</evidence>
<dbReference type="GO" id="GO:0005829">
    <property type="term" value="C:cytosol"/>
    <property type="evidence" value="ECO:0007669"/>
    <property type="project" value="GOC"/>
</dbReference>
<dbReference type="InterPro" id="IPR057981">
    <property type="entry name" value="TPR_LAA1-like_C"/>
</dbReference>
<dbReference type="PANTHER" id="PTHR21663">
    <property type="entry name" value="HYPOTHETICAL HEAT DOMAIN-CONTAINING"/>
    <property type="match status" value="1"/>
</dbReference>
<dbReference type="PANTHER" id="PTHR21663:SF2">
    <property type="entry name" value="HEAT REPEAT-CONTAINING PROTEIN 5B"/>
    <property type="match status" value="1"/>
</dbReference>
<dbReference type="Pfam" id="PF20210">
    <property type="entry name" value="Laa1_Sip1_HTR5"/>
    <property type="match status" value="1"/>
</dbReference>
<dbReference type="InterPro" id="IPR040108">
    <property type="entry name" value="Laa1/Sip1/HEATR5"/>
</dbReference>
<organism evidence="3 4">
    <name type="scientific">Oryzias melastigma</name>
    <name type="common">Marine medaka</name>
    <dbReference type="NCBI Taxonomy" id="30732"/>
    <lineage>
        <taxon>Eukaryota</taxon>
        <taxon>Metazoa</taxon>
        <taxon>Chordata</taxon>
        <taxon>Craniata</taxon>
        <taxon>Vertebrata</taxon>
        <taxon>Euteleostomi</taxon>
        <taxon>Actinopterygii</taxon>
        <taxon>Neopterygii</taxon>
        <taxon>Teleostei</taxon>
        <taxon>Neoteleostei</taxon>
        <taxon>Acanthomorphata</taxon>
        <taxon>Ovalentaria</taxon>
        <taxon>Atherinomorphae</taxon>
        <taxon>Beloniformes</taxon>
        <taxon>Adrianichthyidae</taxon>
        <taxon>Oryziinae</taxon>
        <taxon>Oryzias</taxon>
    </lineage>
</organism>
<protein>
    <recommendedName>
        <fullName evidence="2">LAA1-like C-terminal TPR repeats domain-containing protein</fullName>
    </recommendedName>
</protein>
<evidence type="ECO:0000313" key="3">
    <source>
        <dbReference type="Ensembl" id="ENSOMEP00000033796.1"/>
    </source>
</evidence>
<feature type="compositionally biased region" description="Basic and acidic residues" evidence="1">
    <location>
        <begin position="258"/>
        <end position="268"/>
    </location>
</feature>
<feature type="domain" description="LAA1-like C-terminal TPR repeats" evidence="2">
    <location>
        <begin position="493"/>
        <end position="626"/>
    </location>
</feature>
<accession>A0A3B3DV26</accession>